<dbReference type="EC" id="2.7.7.6" evidence="7"/>
<dbReference type="Proteomes" id="UP000178336">
    <property type="component" value="Unassembled WGS sequence"/>
</dbReference>
<feature type="domain" description="RNA polymerase N-terminal" evidence="10">
    <location>
        <begin position="318"/>
        <end position="594"/>
    </location>
</feature>
<proteinExistence type="inferred from homology"/>
<evidence type="ECO:0000256" key="1">
    <source>
        <dbReference type="ARBA" id="ARBA00022478"/>
    </source>
</evidence>
<keyword evidence="7" id="KW-0862">Zinc</keyword>
<dbReference type="Gene3D" id="2.40.50.100">
    <property type="match status" value="1"/>
</dbReference>
<feature type="binding site" evidence="7">
    <location>
        <position position="60"/>
    </location>
    <ligand>
        <name>Zn(2+)</name>
        <dbReference type="ChEBI" id="CHEBI:29105"/>
        <label>1</label>
    </ligand>
</feature>
<evidence type="ECO:0000256" key="8">
    <source>
        <dbReference type="RuleBase" id="RU004279"/>
    </source>
</evidence>
<dbReference type="GO" id="GO:0000428">
    <property type="term" value="C:DNA-directed RNA polymerase complex"/>
    <property type="evidence" value="ECO:0007669"/>
    <property type="project" value="UniProtKB-KW"/>
</dbReference>
<evidence type="ECO:0000256" key="3">
    <source>
        <dbReference type="ARBA" id="ARBA00022695"/>
    </source>
</evidence>
<dbReference type="InterPro" id="IPR012754">
    <property type="entry name" value="DNA-dir_RpoC_beta_prime_bact"/>
</dbReference>
<dbReference type="InterPro" id="IPR007081">
    <property type="entry name" value="RNA_pol_Rpb1_5"/>
</dbReference>
<comment type="similarity">
    <text evidence="7 8">Belongs to the RNA polymerase beta' chain family.</text>
</comment>
<dbReference type="PANTHER" id="PTHR19376">
    <property type="entry name" value="DNA-DIRECTED RNA POLYMERASE"/>
    <property type="match status" value="1"/>
</dbReference>
<evidence type="ECO:0000256" key="5">
    <source>
        <dbReference type="ARBA" id="ARBA00023163"/>
    </source>
</evidence>
<dbReference type="Gene3D" id="1.10.150.390">
    <property type="match status" value="1"/>
</dbReference>
<dbReference type="InterPro" id="IPR007083">
    <property type="entry name" value="RNA_pol_Rpb1_4"/>
</dbReference>
<evidence type="ECO:0000256" key="4">
    <source>
        <dbReference type="ARBA" id="ARBA00022723"/>
    </source>
</evidence>
<dbReference type="InterPro" id="IPR045867">
    <property type="entry name" value="DNA-dir_RpoC_beta_prime"/>
</dbReference>
<comment type="cofactor">
    <cofactor evidence="7">
        <name>Mg(2+)</name>
        <dbReference type="ChEBI" id="CHEBI:18420"/>
    </cofactor>
    <text evidence="7">Binds 1 Mg(2+) ion per subunit.</text>
</comment>
<name>A0A1F5GRX9_9BACT</name>
<reference evidence="11 12" key="1">
    <citation type="journal article" date="2016" name="Nat. Commun.">
        <title>Thousands of microbial genomes shed light on interconnected biogeochemical processes in an aquifer system.</title>
        <authorList>
            <person name="Anantharaman K."/>
            <person name="Brown C.T."/>
            <person name="Hug L.A."/>
            <person name="Sharon I."/>
            <person name="Castelle C.J."/>
            <person name="Probst A.J."/>
            <person name="Thomas B.C."/>
            <person name="Singh A."/>
            <person name="Wilkins M.J."/>
            <person name="Karaoz U."/>
            <person name="Brodie E.L."/>
            <person name="Williams K.H."/>
            <person name="Hubbard S.S."/>
            <person name="Banfield J.F."/>
        </authorList>
    </citation>
    <scope>NUCLEOTIDE SEQUENCE [LARGE SCALE GENOMIC DNA]</scope>
</reference>
<comment type="subunit">
    <text evidence="7">The RNAP catalytic core consists of 2 alpha, 1 beta, 1 beta' and 1 omega subunit. When a sigma factor is associated with the core the holoenzyme is formed, which can initiate transcription.</text>
</comment>
<dbReference type="InterPro" id="IPR000722">
    <property type="entry name" value="RNA_pol_asu"/>
</dbReference>
<dbReference type="SUPFAM" id="SSF64484">
    <property type="entry name" value="beta and beta-prime subunits of DNA dependent RNA-polymerase"/>
    <property type="match status" value="1"/>
</dbReference>
<keyword evidence="5 7" id="KW-0804">Transcription</keyword>
<dbReference type="InterPro" id="IPR007066">
    <property type="entry name" value="RNA_pol_Rpb1_3"/>
</dbReference>
<keyword evidence="1 7" id="KW-0240">DNA-directed RNA polymerase</keyword>
<dbReference type="Gene3D" id="4.10.860.120">
    <property type="entry name" value="RNA polymerase II, clamp domain"/>
    <property type="match status" value="1"/>
</dbReference>
<dbReference type="Gene3D" id="1.10.1790.20">
    <property type="match status" value="1"/>
</dbReference>
<dbReference type="GO" id="GO:0008270">
    <property type="term" value="F:zinc ion binding"/>
    <property type="evidence" value="ECO:0007669"/>
    <property type="project" value="UniProtKB-UniRule"/>
</dbReference>
<feature type="binding site" evidence="7">
    <location>
        <position position="75"/>
    </location>
    <ligand>
        <name>Zn(2+)</name>
        <dbReference type="ChEBI" id="CHEBI:29105"/>
        <label>1</label>
    </ligand>
</feature>
<evidence type="ECO:0000313" key="12">
    <source>
        <dbReference type="Proteomes" id="UP000178336"/>
    </source>
</evidence>
<keyword evidence="7" id="KW-0460">Magnesium</keyword>
<feature type="coiled-coil region" evidence="9">
    <location>
        <begin position="137"/>
        <end position="233"/>
    </location>
</feature>
<dbReference type="Gene3D" id="1.10.132.30">
    <property type="match status" value="1"/>
</dbReference>
<keyword evidence="9" id="KW-0175">Coiled coil</keyword>
<evidence type="ECO:0000256" key="2">
    <source>
        <dbReference type="ARBA" id="ARBA00022679"/>
    </source>
</evidence>
<feature type="binding site" evidence="7">
    <location>
        <position position="540"/>
    </location>
    <ligand>
        <name>Mg(2+)</name>
        <dbReference type="ChEBI" id="CHEBI:18420"/>
    </ligand>
</feature>
<dbReference type="SMART" id="SM00663">
    <property type="entry name" value="RPOLA_N"/>
    <property type="match status" value="1"/>
</dbReference>
<dbReference type="GO" id="GO:0006351">
    <property type="term" value="P:DNA-templated transcription"/>
    <property type="evidence" value="ECO:0007669"/>
    <property type="project" value="UniProtKB-UniRule"/>
</dbReference>
<keyword evidence="2 7" id="KW-0808">Transferase</keyword>
<dbReference type="Pfam" id="PF04997">
    <property type="entry name" value="RNA_pol_Rpb1_1"/>
    <property type="match status" value="2"/>
</dbReference>
<dbReference type="InterPro" id="IPR007080">
    <property type="entry name" value="RNA_pol_Rpb1_1"/>
</dbReference>
<sequence>MNELIDFESLGLKLASPEDVKNWSRGEVTKPETINYRTLKPEKDGLFDERIFGPTKDWECYCGKYKRIRYRGIICDKCGVEVTQSRVRRERMGHINLAAPVVHNWFFRGSPSKMGLLLDISPRSIDAVVYFASYLTVEIHEEKKKQTLKNLDNELDKKRKEHRIILKKKIEEEEKESKKDIMAIKSKTKAKEQADLRIEEIQLNMRAKIAKNREEHSMEITRLEEIYKNIQDMINSIKLHDLLSEEEYLKLADYNANDFITVEMGAEALLKVLDKIDLAKMAQVLREEITKTTGQKHIKATRRLRVIENMRKAIINPSWMVIKILPVLPPDLRPMVQLSGGRFATSDLNDLYRRVINRNNRLKKLIELGAPEIILRNEKRMLQESVDALIDSQRIKTTRASQNLRSLSDMLRGKQGRFRQNLLGKRVDYSGRSVIVVGPELKLNQAGLPKEMALEMFKPFVLREIIARGYAPNVKSAKHYLERRSGEIWDILEEITKNHPILLNRAPTLHRLGIQAFYPILIEGDAIRIHPCICAGFNADFDGDQMAVHVPLSIKAQEEAQELMMSARNLLRPADGSPITLPNKEMALGIYYITSLDPQITPLSTIFTSMDEIIFVLRSEKLLIRQQILLKLGTDVIETTPGRVLFNMQIPESMRFINEAVGASTIKKIISKSIDMFPEEEVVELIDRLKNLGFEGATYSGLSVSVLDCIIVDEKPKIILNADKEVSAIEKNYSLGLITKEEAKRLSQEIWLSVTNELADLTWKNLPRENSIKIISDSGGSRATAEQIKQLAAIRGLVTDPSGRIVSLPIKSNFREGLSAFEYFTSARGARKGLADRAIKTAESGYLTRRLVDVAHDAIVRLDDCGTNEGIIFSKEEKRQASFIARLIGRIIADDISVKGKKVIVAKGSLIDDQKADEIEKNGIKEVLVRSVLTCEAKYGLCAKCYGVDLVTRKFVTIGTPVGVIAAQSIGEPGTQLTMRTFHTGGIVGLDITQGLPRVEELFEARVPKFVAQLSEVAGKVKIEEESDGYKVKIKSTNLKPPIEKIYTIAPTAELKVADNQLVAAGTPLSSGYLDIKEVLATSGLREAQKYIILGVQEVYETQGVAINDKHFEVIVRKMSEKVRIETPGDSVLLPGELIDKYRFTSENAKVLAEGGEPATAQVVILGITKAALFTDSFLSAASFQETTRVLTDAAIEGKKDELLGLKENVIIGRLIPTSPERAEIQ</sequence>
<dbReference type="PANTHER" id="PTHR19376:SF54">
    <property type="entry name" value="DNA-DIRECTED RNA POLYMERASE SUBUNIT BETA"/>
    <property type="match status" value="1"/>
</dbReference>
<dbReference type="Pfam" id="PF05000">
    <property type="entry name" value="RNA_pol_Rpb1_4"/>
    <property type="match status" value="1"/>
</dbReference>
<evidence type="ECO:0000259" key="10">
    <source>
        <dbReference type="SMART" id="SM00663"/>
    </source>
</evidence>
<dbReference type="Gene3D" id="1.10.274.100">
    <property type="entry name" value="RNA polymerase Rpb1, domain 3"/>
    <property type="match status" value="1"/>
</dbReference>
<dbReference type="GO" id="GO:0000287">
    <property type="term" value="F:magnesium ion binding"/>
    <property type="evidence" value="ECO:0007669"/>
    <property type="project" value="UniProtKB-UniRule"/>
</dbReference>
<feature type="binding site" evidence="7">
    <location>
        <position position="544"/>
    </location>
    <ligand>
        <name>Mg(2+)</name>
        <dbReference type="ChEBI" id="CHEBI:18420"/>
    </ligand>
</feature>
<protein>
    <recommendedName>
        <fullName evidence="7">DNA-directed RNA polymerase subunit beta'</fullName>
        <shortName evidence="7">RNAP subunit beta'</shortName>
        <ecNumber evidence="7">2.7.7.6</ecNumber>
    </recommendedName>
    <alternativeName>
        <fullName evidence="7">RNA polymerase subunit beta'</fullName>
    </alternativeName>
    <alternativeName>
        <fullName evidence="7">Transcriptase subunit beta'</fullName>
    </alternativeName>
</protein>
<dbReference type="InterPro" id="IPR006592">
    <property type="entry name" value="RNA_pol_N"/>
</dbReference>
<feature type="binding site" evidence="7">
    <location>
        <position position="935"/>
    </location>
    <ligand>
        <name>Zn(2+)</name>
        <dbReference type="ChEBI" id="CHEBI:29105"/>
        <label>2</label>
    </ligand>
</feature>
<dbReference type="GO" id="GO:0003677">
    <property type="term" value="F:DNA binding"/>
    <property type="evidence" value="ECO:0007669"/>
    <property type="project" value="UniProtKB-UniRule"/>
</dbReference>
<dbReference type="Pfam" id="PF04998">
    <property type="entry name" value="RNA_pol_Rpb1_5"/>
    <property type="match status" value="1"/>
</dbReference>
<accession>A0A1F5GRX9</accession>
<organism evidence="11 12">
    <name type="scientific">Candidatus Curtissbacteria bacterium RIFCSPLOWO2_01_FULL_37_9</name>
    <dbReference type="NCBI Taxonomy" id="1797724"/>
    <lineage>
        <taxon>Bacteria</taxon>
        <taxon>Candidatus Curtissiibacteriota</taxon>
    </lineage>
</organism>
<dbReference type="EMBL" id="MFBN01000044">
    <property type="protein sequence ID" value="OGD94614.1"/>
    <property type="molecule type" value="Genomic_DNA"/>
</dbReference>
<dbReference type="InterPro" id="IPR044893">
    <property type="entry name" value="RNA_pol_Rpb1_clamp_domain"/>
</dbReference>
<evidence type="ECO:0000256" key="6">
    <source>
        <dbReference type="ARBA" id="ARBA00048552"/>
    </source>
</evidence>
<dbReference type="Gene3D" id="2.40.40.20">
    <property type="match status" value="1"/>
</dbReference>
<dbReference type="InterPro" id="IPR042102">
    <property type="entry name" value="RNA_pol_Rpb1_3_sf"/>
</dbReference>
<dbReference type="STRING" id="1797724.A3A48_02980"/>
<keyword evidence="3 7" id="KW-0548">Nucleotidyltransferase</keyword>
<dbReference type="Gene3D" id="1.10.40.90">
    <property type="match status" value="1"/>
</dbReference>
<feature type="binding site" evidence="7">
    <location>
        <position position="865"/>
    </location>
    <ligand>
        <name>Zn(2+)</name>
        <dbReference type="ChEBI" id="CHEBI:29105"/>
        <label>2</label>
    </ligand>
</feature>
<dbReference type="HAMAP" id="MF_01322">
    <property type="entry name" value="RNApol_bact_RpoC"/>
    <property type="match status" value="1"/>
</dbReference>
<evidence type="ECO:0000313" key="11">
    <source>
        <dbReference type="EMBL" id="OGD94614.1"/>
    </source>
</evidence>
<comment type="function">
    <text evidence="7 8">DNA-dependent RNA polymerase catalyzes the transcription of DNA into RNA using the four ribonucleoside triphosphates as substrates.</text>
</comment>
<dbReference type="CDD" id="cd01609">
    <property type="entry name" value="RNAP_beta'_N"/>
    <property type="match status" value="1"/>
</dbReference>
<feature type="binding site" evidence="7">
    <location>
        <position position="542"/>
    </location>
    <ligand>
        <name>Mg(2+)</name>
        <dbReference type="ChEBI" id="CHEBI:18420"/>
    </ligand>
</feature>
<comment type="cofactor">
    <cofactor evidence="7">
        <name>Zn(2+)</name>
        <dbReference type="ChEBI" id="CHEBI:29105"/>
    </cofactor>
    <text evidence="7">Binds 2 Zn(2+) ions per subunit.</text>
</comment>
<feature type="binding site" evidence="7">
    <location>
        <position position="942"/>
    </location>
    <ligand>
        <name>Zn(2+)</name>
        <dbReference type="ChEBI" id="CHEBI:29105"/>
        <label>2</label>
    </ligand>
</feature>
<comment type="caution">
    <text evidence="11">The sequence shown here is derived from an EMBL/GenBank/DDBJ whole genome shotgun (WGS) entry which is preliminary data.</text>
</comment>
<feature type="binding site" evidence="7">
    <location>
        <position position="62"/>
    </location>
    <ligand>
        <name>Zn(2+)</name>
        <dbReference type="ChEBI" id="CHEBI:29105"/>
        <label>1</label>
    </ligand>
</feature>
<evidence type="ECO:0000256" key="7">
    <source>
        <dbReference type="HAMAP-Rule" id="MF_01322"/>
    </source>
</evidence>
<feature type="binding site" evidence="7">
    <location>
        <position position="78"/>
    </location>
    <ligand>
        <name>Zn(2+)</name>
        <dbReference type="ChEBI" id="CHEBI:29105"/>
        <label>1</label>
    </ligand>
</feature>
<dbReference type="Pfam" id="PF00623">
    <property type="entry name" value="RNA_pol_Rpb1_2"/>
    <property type="match status" value="1"/>
</dbReference>
<dbReference type="CDD" id="cd02655">
    <property type="entry name" value="RNAP_beta'_C"/>
    <property type="match status" value="1"/>
</dbReference>
<gene>
    <name evidence="7" type="primary">rpoC</name>
    <name evidence="11" type="ORF">A3A48_02980</name>
</gene>
<dbReference type="Pfam" id="PF04983">
    <property type="entry name" value="RNA_pol_Rpb1_3"/>
    <property type="match status" value="1"/>
</dbReference>
<dbReference type="InterPro" id="IPR038120">
    <property type="entry name" value="Rpb1_funnel_sf"/>
</dbReference>
<evidence type="ECO:0000256" key="9">
    <source>
        <dbReference type="SAM" id="Coils"/>
    </source>
</evidence>
<dbReference type="NCBIfam" id="TIGR02386">
    <property type="entry name" value="rpoC_TIGR"/>
    <property type="match status" value="1"/>
</dbReference>
<keyword evidence="4 7" id="KW-0479">Metal-binding</keyword>
<comment type="catalytic activity">
    <reaction evidence="6 7 8">
        <text>RNA(n) + a ribonucleoside 5'-triphosphate = RNA(n+1) + diphosphate</text>
        <dbReference type="Rhea" id="RHEA:21248"/>
        <dbReference type="Rhea" id="RHEA-COMP:14527"/>
        <dbReference type="Rhea" id="RHEA-COMP:17342"/>
        <dbReference type="ChEBI" id="CHEBI:33019"/>
        <dbReference type="ChEBI" id="CHEBI:61557"/>
        <dbReference type="ChEBI" id="CHEBI:140395"/>
        <dbReference type="EC" id="2.7.7.6"/>
    </reaction>
</comment>
<dbReference type="GO" id="GO:0003899">
    <property type="term" value="F:DNA-directed RNA polymerase activity"/>
    <property type="evidence" value="ECO:0007669"/>
    <property type="project" value="UniProtKB-UniRule"/>
</dbReference>
<feature type="binding site" evidence="7">
    <location>
        <position position="945"/>
    </location>
    <ligand>
        <name>Zn(2+)</name>
        <dbReference type="ChEBI" id="CHEBI:29105"/>
        <label>2</label>
    </ligand>
</feature>
<dbReference type="AlphaFoldDB" id="A0A1F5GRX9"/>